<dbReference type="HOGENOM" id="CLU_3389714_0_0_6"/>
<dbReference type="AlphaFoldDB" id="Q2SBF8"/>
<organism evidence="1 2">
    <name type="scientific">Hahella chejuensis (strain KCTC 2396)</name>
    <dbReference type="NCBI Taxonomy" id="349521"/>
    <lineage>
        <taxon>Bacteria</taxon>
        <taxon>Pseudomonadati</taxon>
        <taxon>Pseudomonadota</taxon>
        <taxon>Gammaproteobacteria</taxon>
        <taxon>Oceanospirillales</taxon>
        <taxon>Hahellaceae</taxon>
        <taxon>Hahella</taxon>
    </lineage>
</organism>
<accession>Q2SBF8</accession>
<evidence type="ECO:0000313" key="2">
    <source>
        <dbReference type="Proteomes" id="UP000000238"/>
    </source>
</evidence>
<reference evidence="1 2" key="1">
    <citation type="journal article" date="2005" name="Nucleic Acids Res.">
        <title>Genomic blueprint of Hahella chejuensis, a marine microbe producing an algicidal agent.</title>
        <authorList>
            <person name="Jeong H."/>
            <person name="Yim J.H."/>
            <person name="Lee C."/>
            <person name="Choi S.-H."/>
            <person name="Park Y.K."/>
            <person name="Yoon S.H."/>
            <person name="Hur C.-G."/>
            <person name="Kang H.-Y."/>
            <person name="Kim D."/>
            <person name="Lee H.H."/>
            <person name="Park K.H."/>
            <person name="Park S.-H."/>
            <person name="Park H.-S."/>
            <person name="Lee H.K."/>
            <person name="Oh T.K."/>
            <person name="Kim J.F."/>
        </authorList>
    </citation>
    <scope>NUCLEOTIDE SEQUENCE [LARGE SCALE GENOMIC DNA]</scope>
    <source>
        <strain evidence="1 2">KCTC 2396</strain>
    </source>
</reference>
<keyword evidence="2" id="KW-1185">Reference proteome</keyword>
<evidence type="ECO:0000313" key="1">
    <source>
        <dbReference type="EMBL" id="ABC32016.1"/>
    </source>
</evidence>
<protein>
    <submittedName>
        <fullName evidence="1">Uncharacterized protein</fullName>
    </submittedName>
</protein>
<name>Q2SBF8_HAHCH</name>
<proteinExistence type="predicted"/>
<dbReference type="Proteomes" id="UP000000238">
    <property type="component" value="Chromosome"/>
</dbReference>
<gene>
    <name evidence="1" type="ordered locus">HCH_05343</name>
</gene>
<sequence length="32" mass="3614">MLAGIEITDNKKGPRTKVALGPLTWLRELYTK</sequence>
<dbReference type="EMBL" id="CP000155">
    <property type="protein sequence ID" value="ABC32016.1"/>
    <property type="molecule type" value="Genomic_DNA"/>
</dbReference>
<dbReference type="KEGG" id="hch:HCH_05343"/>